<dbReference type="EMBL" id="BMAW01079718">
    <property type="protein sequence ID" value="GFU16457.1"/>
    <property type="molecule type" value="Genomic_DNA"/>
</dbReference>
<gene>
    <name evidence="1" type="ORF">NPIL_419801</name>
</gene>
<keyword evidence="2" id="KW-1185">Reference proteome</keyword>
<protein>
    <submittedName>
        <fullName evidence="1">Uncharacterized protein</fullName>
    </submittedName>
</protein>
<reference evidence="1" key="1">
    <citation type="submission" date="2020-08" db="EMBL/GenBank/DDBJ databases">
        <title>Multicomponent nature underlies the extraordinary mechanical properties of spider dragline silk.</title>
        <authorList>
            <person name="Kono N."/>
            <person name="Nakamura H."/>
            <person name="Mori M."/>
            <person name="Yoshida Y."/>
            <person name="Ohtoshi R."/>
            <person name="Malay A.D."/>
            <person name="Moran D.A.P."/>
            <person name="Tomita M."/>
            <person name="Numata K."/>
            <person name="Arakawa K."/>
        </authorList>
    </citation>
    <scope>NUCLEOTIDE SEQUENCE</scope>
</reference>
<dbReference type="AlphaFoldDB" id="A0A8X6UG50"/>
<accession>A0A8X6UG50</accession>
<evidence type="ECO:0000313" key="2">
    <source>
        <dbReference type="Proteomes" id="UP000887013"/>
    </source>
</evidence>
<proteinExistence type="predicted"/>
<name>A0A8X6UG50_NEPPI</name>
<evidence type="ECO:0000313" key="1">
    <source>
        <dbReference type="EMBL" id="GFU16457.1"/>
    </source>
</evidence>
<organism evidence="1 2">
    <name type="scientific">Nephila pilipes</name>
    <name type="common">Giant wood spider</name>
    <name type="synonym">Nephila maculata</name>
    <dbReference type="NCBI Taxonomy" id="299642"/>
    <lineage>
        <taxon>Eukaryota</taxon>
        <taxon>Metazoa</taxon>
        <taxon>Ecdysozoa</taxon>
        <taxon>Arthropoda</taxon>
        <taxon>Chelicerata</taxon>
        <taxon>Arachnida</taxon>
        <taxon>Araneae</taxon>
        <taxon>Araneomorphae</taxon>
        <taxon>Entelegynae</taxon>
        <taxon>Araneoidea</taxon>
        <taxon>Nephilidae</taxon>
        <taxon>Nephila</taxon>
    </lineage>
</organism>
<sequence>MHRAATDSFPISAPAILFPLRIVMKFLPKTLPHGVMELSNLGKSALSFQLKSTLIEKKRTISEFRERISHNGTSCVLALSIALFNSSTSHLITSFSLEPGCTLGRQLLGISRHASNPIMQFGKSFPGLQFEN</sequence>
<comment type="caution">
    <text evidence="1">The sequence shown here is derived from an EMBL/GenBank/DDBJ whole genome shotgun (WGS) entry which is preliminary data.</text>
</comment>
<dbReference type="Proteomes" id="UP000887013">
    <property type="component" value="Unassembled WGS sequence"/>
</dbReference>